<organism evidence="4 5">
    <name type="scientific">[Mycobacterium] stephanolepidis</name>
    <dbReference type="NCBI Taxonomy" id="1520670"/>
    <lineage>
        <taxon>Bacteria</taxon>
        <taxon>Bacillati</taxon>
        <taxon>Actinomycetota</taxon>
        <taxon>Actinomycetes</taxon>
        <taxon>Mycobacteriales</taxon>
        <taxon>Mycobacteriaceae</taxon>
        <taxon>Mycobacteroides</taxon>
    </lineage>
</organism>
<accession>A0A1Z4EYQ6</accession>
<dbReference type="PROSITE" id="PS01173">
    <property type="entry name" value="LIPASE_GDXG_HIS"/>
    <property type="match status" value="1"/>
</dbReference>
<reference evidence="5" key="1">
    <citation type="journal article" date="2017" name="Genome Announc.">
        <title>Complete Genome Sequence of Mycobacterium stephanolepidis.</title>
        <authorList>
            <person name="Fukano H."/>
            <person name="Yoshida M."/>
            <person name="Katayama Y."/>
            <person name="Omatsu T."/>
            <person name="Mizutani T."/>
            <person name="Kurata O."/>
            <person name="Wada S."/>
            <person name="Hoshino Y."/>
        </authorList>
    </citation>
    <scope>NUCLEOTIDE SEQUENCE [LARGE SCALE GENOMIC DNA]</scope>
    <source>
        <strain evidence="5">NJB0901</strain>
    </source>
</reference>
<evidence type="ECO:0000256" key="2">
    <source>
        <dbReference type="ARBA" id="ARBA00022801"/>
    </source>
</evidence>
<dbReference type="InterPro" id="IPR019826">
    <property type="entry name" value="Carboxylesterase_B_AS"/>
</dbReference>
<evidence type="ECO:0000313" key="5">
    <source>
        <dbReference type="Proteomes" id="UP000217954"/>
    </source>
</evidence>
<dbReference type="PANTHER" id="PTHR48081">
    <property type="entry name" value="AB HYDROLASE SUPERFAMILY PROTEIN C4A8.06C"/>
    <property type="match status" value="1"/>
</dbReference>
<dbReference type="Pfam" id="PF07859">
    <property type="entry name" value="Abhydrolase_3"/>
    <property type="match status" value="1"/>
</dbReference>
<evidence type="ECO:0000256" key="1">
    <source>
        <dbReference type="ARBA" id="ARBA00010515"/>
    </source>
</evidence>
<evidence type="ECO:0000259" key="3">
    <source>
        <dbReference type="Pfam" id="PF07859"/>
    </source>
</evidence>
<dbReference type="PROSITE" id="PS00122">
    <property type="entry name" value="CARBOXYLESTERASE_B_1"/>
    <property type="match status" value="1"/>
</dbReference>
<dbReference type="PANTHER" id="PTHR48081:SF8">
    <property type="entry name" value="ALPHA_BETA HYDROLASE FOLD-3 DOMAIN-CONTAINING PROTEIN-RELATED"/>
    <property type="match status" value="1"/>
</dbReference>
<dbReference type="Gene3D" id="3.40.50.1820">
    <property type="entry name" value="alpha/beta hydrolase"/>
    <property type="match status" value="1"/>
</dbReference>
<dbReference type="InterPro" id="IPR050300">
    <property type="entry name" value="GDXG_lipolytic_enzyme"/>
</dbReference>
<dbReference type="AlphaFoldDB" id="A0A1Z4EYQ6"/>
<name>A0A1Z4EYQ6_9MYCO</name>
<evidence type="ECO:0000313" key="4">
    <source>
        <dbReference type="EMBL" id="BAX98071.1"/>
    </source>
</evidence>
<dbReference type="EMBL" id="AP018165">
    <property type="protein sequence ID" value="BAX98071.1"/>
    <property type="molecule type" value="Genomic_DNA"/>
</dbReference>
<reference evidence="4 5" key="2">
    <citation type="journal article" date="2017" name="Int. J. Syst. Evol. Microbiol.">
        <title>Mycobacterium stephanolepidis sp. nov., a rapidly growing species related to Mycobacterium chelonae, isolated from marine teleost fish, Stephanolepis cirrhifer.</title>
        <authorList>
            <person name="Fukano H."/>
            <person name="Wada S."/>
            <person name="Kurata O."/>
            <person name="Katayama K."/>
            <person name="Fujiwara N."/>
            <person name="Hoshino Y."/>
        </authorList>
    </citation>
    <scope>NUCLEOTIDE SEQUENCE [LARGE SCALE GENOMIC DNA]</scope>
    <source>
        <strain evidence="4 5">NJB0901</strain>
    </source>
</reference>
<gene>
    <name evidence="4" type="ORF">MSTE_02762</name>
</gene>
<dbReference type="InterPro" id="IPR029058">
    <property type="entry name" value="AB_hydrolase_fold"/>
</dbReference>
<dbReference type="KEGG" id="mste:MSTE_02762"/>
<protein>
    <submittedName>
        <fullName evidence="4">Putative lipase LipH</fullName>
    </submittedName>
</protein>
<dbReference type="FunFam" id="3.40.50.1820:FF:000089">
    <property type="entry name" value="Alpha/beta hydrolase"/>
    <property type="match status" value="1"/>
</dbReference>
<dbReference type="SUPFAM" id="SSF53474">
    <property type="entry name" value="alpha/beta-Hydrolases"/>
    <property type="match status" value="1"/>
</dbReference>
<keyword evidence="5" id="KW-1185">Reference proteome</keyword>
<proteinExistence type="inferred from homology"/>
<dbReference type="InterPro" id="IPR002168">
    <property type="entry name" value="Lipase_GDXG_HIS_AS"/>
</dbReference>
<feature type="domain" description="Alpha/beta hydrolase fold-3" evidence="3">
    <location>
        <begin position="110"/>
        <end position="315"/>
    </location>
</feature>
<comment type="similarity">
    <text evidence="1">Belongs to the 'GDXG' lipolytic enzyme family.</text>
</comment>
<sequence length="341" mass="35934">MLGHHPRRSHLVVLADAPDSQVSTRYSDGMTATETGIDPIILKILEAVPIQLVSPDGPQASRDAYRAIATARPPWIEVAKVEDRTIPGPAGEIPIRIYSPSADGVHPVFVLIHGGGWVIGDLDTHDAVGRAAAVQADAVVVSVDYRLAPEHPYPAAVEDCWAALQWVHQHAAEFGGDPDRLAVGGDSAGGNLSAVLAQLARDNGIPLAFQVLWYPATTFDVTLPSMIENAEAPVLDVKAVAGLSKWYLGDTNPATAGPTLVPARAESFEGLAPAFIGTAQFDPLRDDGATYAELLSGAGVPVELHNASTLIHGYLGYADIVPAATEERDRSLAALRKALHG</sequence>
<dbReference type="InterPro" id="IPR013094">
    <property type="entry name" value="AB_hydrolase_3"/>
</dbReference>
<dbReference type="Proteomes" id="UP000217954">
    <property type="component" value="Chromosome"/>
</dbReference>
<dbReference type="GO" id="GO:0016787">
    <property type="term" value="F:hydrolase activity"/>
    <property type="evidence" value="ECO:0007669"/>
    <property type="project" value="UniProtKB-KW"/>
</dbReference>
<keyword evidence="2" id="KW-0378">Hydrolase</keyword>